<dbReference type="EC" id="3.2.1.17" evidence="7"/>
<dbReference type="Gene3D" id="1.10.530.40">
    <property type="match status" value="1"/>
</dbReference>
<dbReference type="GO" id="GO:0016998">
    <property type="term" value="P:cell wall macromolecule catabolic process"/>
    <property type="evidence" value="ECO:0007669"/>
    <property type="project" value="InterPro"/>
</dbReference>
<dbReference type="HAMAP" id="MF_04110">
    <property type="entry name" value="ENDOLYSIN_T4"/>
    <property type="match status" value="1"/>
</dbReference>
<keyword evidence="3 7" id="KW-0081">Bacteriolytic enzyme</keyword>
<accession>A0A0F3Q9P1</accession>
<dbReference type="InterPro" id="IPR023347">
    <property type="entry name" value="Lysozyme_dom_sf"/>
</dbReference>
<evidence type="ECO:0000256" key="2">
    <source>
        <dbReference type="ARBA" id="ARBA00022529"/>
    </source>
</evidence>
<keyword evidence="2 7" id="KW-0929">Antimicrobial</keyword>
<dbReference type="GO" id="GO:0031640">
    <property type="term" value="P:killing of cells of another organism"/>
    <property type="evidence" value="ECO:0007669"/>
    <property type="project" value="UniProtKB-KW"/>
</dbReference>
<keyword evidence="4 7" id="KW-0378">Hydrolase</keyword>
<dbReference type="CDD" id="cd00737">
    <property type="entry name" value="lyz_endolysin_autolysin"/>
    <property type="match status" value="1"/>
</dbReference>
<protein>
    <recommendedName>
        <fullName evidence="7">Lysozyme</fullName>
        <ecNumber evidence="7">3.2.1.17</ecNumber>
    </recommendedName>
</protein>
<comment type="caution">
    <text evidence="8">The sequence shown here is derived from an EMBL/GenBank/DDBJ whole genome shotgun (WGS) entry which is preliminary data.</text>
</comment>
<dbReference type="InterPro" id="IPR034690">
    <property type="entry name" value="Endolysin_T4_type"/>
</dbReference>
<evidence type="ECO:0000256" key="1">
    <source>
        <dbReference type="ARBA" id="ARBA00000632"/>
    </source>
</evidence>
<dbReference type="Pfam" id="PF00959">
    <property type="entry name" value="Phage_lysozyme"/>
    <property type="match status" value="1"/>
</dbReference>
<evidence type="ECO:0000313" key="8">
    <source>
        <dbReference type="EMBL" id="KJV89263.1"/>
    </source>
</evidence>
<keyword evidence="5" id="KW-1035">Host cytoplasm</keyword>
<reference evidence="8 9" key="1">
    <citation type="submission" date="2015-02" db="EMBL/GenBank/DDBJ databases">
        <title>Genome Sequencing of Rickettsiales.</title>
        <authorList>
            <person name="Daugherty S.C."/>
            <person name="Su Q."/>
            <person name="Abolude K."/>
            <person name="Beier-Sexton M."/>
            <person name="Carlyon J.A."/>
            <person name="Carter R."/>
            <person name="Day N.P."/>
            <person name="Dumler S.J."/>
            <person name="Dyachenko V."/>
            <person name="Godinez A."/>
            <person name="Kurtti T.J."/>
            <person name="Lichay M."/>
            <person name="Mullins K.E."/>
            <person name="Ott S."/>
            <person name="Pappas-Brown V."/>
            <person name="Paris D.H."/>
            <person name="Patel P."/>
            <person name="Richards A.L."/>
            <person name="Sadzewicz L."/>
            <person name="Sears K."/>
            <person name="Seidman D."/>
            <person name="Sengamalay N."/>
            <person name="Stenos J."/>
            <person name="Tallon L.J."/>
            <person name="Vincent G."/>
            <person name="Fraser C.M."/>
            <person name="Munderloh U."/>
            <person name="Dunning-Hotopp J.C."/>
        </authorList>
    </citation>
    <scope>NUCLEOTIDE SEQUENCE [LARGE SCALE GENOMIC DNA]</scope>
    <source>
        <strain evidence="8 9">RML An4</strain>
    </source>
</reference>
<dbReference type="EMBL" id="LAOI01000001">
    <property type="protein sequence ID" value="KJV89263.1"/>
    <property type="molecule type" value="Genomic_DNA"/>
</dbReference>
<dbReference type="PANTHER" id="PTHR38107">
    <property type="match status" value="1"/>
</dbReference>
<dbReference type="SUPFAM" id="SSF53955">
    <property type="entry name" value="Lysozyme-like"/>
    <property type="match status" value="1"/>
</dbReference>
<dbReference type="GO" id="GO:0042742">
    <property type="term" value="P:defense response to bacterium"/>
    <property type="evidence" value="ECO:0007669"/>
    <property type="project" value="UniProtKB-KW"/>
</dbReference>
<gene>
    <name evidence="8" type="ORF">RBEAN4_0234</name>
</gene>
<dbReference type="GO" id="GO:0009253">
    <property type="term" value="P:peptidoglycan catabolic process"/>
    <property type="evidence" value="ECO:0007669"/>
    <property type="project" value="InterPro"/>
</dbReference>
<proteinExistence type="inferred from homology"/>
<evidence type="ECO:0000256" key="5">
    <source>
        <dbReference type="ARBA" id="ARBA00023200"/>
    </source>
</evidence>
<dbReference type="PANTHER" id="PTHR38107:SF3">
    <property type="entry name" value="LYSOZYME RRRD-RELATED"/>
    <property type="match status" value="1"/>
</dbReference>
<evidence type="ECO:0000256" key="4">
    <source>
        <dbReference type="ARBA" id="ARBA00022801"/>
    </source>
</evidence>
<evidence type="ECO:0000256" key="3">
    <source>
        <dbReference type="ARBA" id="ARBA00022638"/>
    </source>
</evidence>
<evidence type="ECO:0000256" key="7">
    <source>
        <dbReference type="RuleBase" id="RU003788"/>
    </source>
</evidence>
<name>A0A0F3Q9P1_RICBE</name>
<organism evidence="8 9">
    <name type="scientific">Rickettsia bellii str. RML An4</name>
    <dbReference type="NCBI Taxonomy" id="1359193"/>
    <lineage>
        <taxon>Bacteria</taxon>
        <taxon>Pseudomonadati</taxon>
        <taxon>Pseudomonadota</taxon>
        <taxon>Alphaproteobacteria</taxon>
        <taxon>Rickettsiales</taxon>
        <taxon>Rickettsiaceae</taxon>
        <taxon>Rickettsieae</taxon>
        <taxon>Rickettsia</taxon>
        <taxon>belli group</taxon>
    </lineage>
</organism>
<keyword evidence="6 7" id="KW-0326">Glycosidase</keyword>
<dbReference type="InterPro" id="IPR002196">
    <property type="entry name" value="Glyco_hydro_24"/>
</dbReference>
<dbReference type="RefSeq" id="WP_011477744.1">
    <property type="nucleotide sequence ID" value="NZ_LAOI01000001.1"/>
</dbReference>
<dbReference type="AlphaFoldDB" id="A0A0F3Q9P1"/>
<dbReference type="InterPro" id="IPR051018">
    <property type="entry name" value="Bacteriophage_GH24"/>
</dbReference>
<dbReference type="InterPro" id="IPR023346">
    <property type="entry name" value="Lysozyme-like_dom_sf"/>
</dbReference>
<comment type="catalytic activity">
    <reaction evidence="1 7">
        <text>Hydrolysis of (1-&gt;4)-beta-linkages between N-acetylmuramic acid and N-acetyl-D-glucosamine residues in a peptidoglycan and between N-acetyl-D-glucosamine residues in chitodextrins.</text>
        <dbReference type="EC" id="3.2.1.17"/>
    </reaction>
</comment>
<evidence type="ECO:0000256" key="6">
    <source>
        <dbReference type="ARBA" id="ARBA00023295"/>
    </source>
</evidence>
<comment type="similarity">
    <text evidence="7">Belongs to the glycosyl hydrolase 24 family.</text>
</comment>
<dbReference type="PATRIC" id="fig|1359193.3.peg.223"/>
<dbReference type="Proteomes" id="UP000033661">
    <property type="component" value="Unassembled WGS sequence"/>
</dbReference>
<dbReference type="GO" id="GO:0003796">
    <property type="term" value="F:lysozyme activity"/>
    <property type="evidence" value="ECO:0007669"/>
    <property type="project" value="UniProtKB-EC"/>
</dbReference>
<dbReference type="InterPro" id="IPR033907">
    <property type="entry name" value="Endolysin_autolysin"/>
</dbReference>
<sequence>MLALQLAKVLIKQFESLQLTPYYCPAGLKTIGYGHVIKPHEMLHLANKITEEDAEKLLDADIAEVNCVLYKYCHSSLNINQQVALISFIFNCGSTAFKNSTLLKKLNQNKYLEAADEFLKWIYVKGKKLKGLVKRRQIERAIFLGKNTTEN</sequence>
<keyword evidence="9" id="KW-1185">Reference proteome</keyword>
<evidence type="ECO:0000313" key="9">
    <source>
        <dbReference type="Proteomes" id="UP000033661"/>
    </source>
</evidence>